<keyword evidence="3" id="KW-1185">Reference proteome</keyword>
<dbReference type="EMBL" id="BAZW01000037">
    <property type="protein sequence ID" value="GAO31092.1"/>
    <property type="molecule type" value="Genomic_DNA"/>
</dbReference>
<organism evidence="2 3">
    <name type="scientific">Geofilum rubicundum JCM 15548</name>
    <dbReference type="NCBI Taxonomy" id="1236989"/>
    <lineage>
        <taxon>Bacteria</taxon>
        <taxon>Pseudomonadati</taxon>
        <taxon>Bacteroidota</taxon>
        <taxon>Bacteroidia</taxon>
        <taxon>Marinilabiliales</taxon>
        <taxon>Marinilabiliaceae</taxon>
        <taxon>Geofilum</taxon>
    </lineage>
</organism>
<name>A0A0E9LZU8_9BACT</name>
<gene>
    <name evidence="2" type="ORF">JCM15548_13428</name>
</gene>
<dbReference type="STRING" id="1236989.JCM15548_13428"/>
<dbReference type="AlphaFoldDB" id="A0A0E9LZU8"/>
<comment type="caution">
    <text evidence="2">The sequence shown here is derived from an EMBL/GenBank/DDBJ whole genome shotgun (WGS) entry which is preliminary data.</text>
</comment>
<evidence type="ECO:0000313" key="2">
    <source>
        <dbReference type="EMBL" id="GAO31092.1"/>
    </source>
</evidence>
<evidence type="ECO:0000256" key="1">
    <source>
        <dbReference type="SAM" id="Phobius"/>
    </source>
</evidence>
<reference evidence="2 3" key="1">
    <citation type="journal article" date="2015" name="Microbes Environ.">
        <title>Distribution and evolution of nitrogen fixation genes in the phylum bacteroidetes.</title>
        <authorList>
            <person name="Inoue J."/>
            <person name="Oshima K."/>
            <person name="Suda W."/>
            <person name="Sakamoto M."/>
            <person name="Iino T."/>
            <person name="Noda S."/>
            <person name="Hongoh Y."/>
            <person name="Hattori M."/>
            <person name="Ohkuma M."/>
        </authorList>
    </citation>
    <scope>NUCLEOTIDE SEQUENCE [LARGE SCALE GENOMIC DNA]</scope>
    <source>
        <strain evidence="2">JCM 15548</strain>
    </source>
</reference>
<keyword evidence="1" id="KW-1133">Transmembrane helix</keyword>
<sequence>MAIPVNQPGQMPGKNISNDGFSDIRKIIRLIIRNWYLFVIFVPIGLGTAWIYHRYTVPVYRASITMIFKVDQERSFSNSVLTEALDSRLKCGASKTRVSLFAVTPWY</sequence>
<keyword evidence="1" id="KW-0812">Transmembrane</keyword>
<proteinExistence type="predicted"/>
<feature type="transmembrane region" description="Helical" evidence="1">
    <location>
        <begin position="35"/>
        <end position="53"/>
    </location>
</feature>
<accession>A0A0E9LZU8</accession>
<protein>
    <recommendedName>
        <fullName evidence="4">Tyrosine-protein kinase Wzc</fullName>
    </recommendedName>
</protein>
<dbReference type="Proteomes" id="UP000032900">
    <property type="component" value="Unassembled WGS sequence"/>
</dbReference>
<evidence type="ECO:0008006" key="4">
    <source>
        <dbReference type="Google" id="ProtNLM"/>
    </source>
</evidence>
<dbReference type="RefSeq" id="WP_227625878.1">
    <property type="nucleotide sequence ID" value="NZ_BAZW01000037.1"/>
</dbReference>
<keyword evidence="1" id="KW-0472">Membrane</keyword>
<evidence type="ECO:0000313" key="3">
    <source>
        <dbReference type="Proteomes" id="UP000032900"/>
    </source>
</evidence>